<accession>K0UBC0</accession>
<dbReference type="PATRIC" id="fig|1194972.3.peg.5573"/>
<reference evidence="2 3" key="1">
    <citation type="journal article" date="2012" name="J. Bacteriol.">
        <title>Complete Genome Sequence of Mycobacterium vaccae Type Strain ATCC 25954.</title>
        <authorList>
            <person name="Ho Y.S."/>
            <person name="Adroub S.A."/>
            <person name="Abadi M."/>
            <person name="Al Alwan B."/>
            <person name="Alkhateeb R."/>
            <person name="Gao G."/>
            <person name="Ragab A."/>
            <person name="Ali S."/>
            <person name="van Soolingen D."/>
            <person name="Bitter W."/>
            <person name="Pain A."/>
            <person name="Abdallah A.M."/>
        </authorList>
    </citation>
    <scope>NUCLEOTIDE SEQUENCE [LARGE SCALE GENOMIC DNA]</scope>
    <source>
        <strain evidence="2 3">ATCC 25954</strain>
    </source>
</reference>
<dbReference type="Gene3D" id="3.10.450.50">
    <property type="match status" value="1"/>
</dbReference>
<dbReference type="EMBL" id="ALQA01000107">
    <property type="protein sequence ID" value="EJZ04627.1"/>
    <property type="molecule type" value="Genomic_DNA"/>
</dbReference>
<evidence type="ECO:0000259" key="1">
    <source>
        <dbReference type="Pfam" id="PF02136"/>
    </source>
</evidence>
<evidence type="ECO:0000313" key="3">
    <source>
        <dbReference type="Proteomes" id="UP000006072"/>
    </source>
</evidence>
<protein>
    <submittedName>
        <fullName evidence="2">Nuclear transport factor 2</fullName>
    </submittedName>
</protein>
<dbReference type="AlphaFoldDB" id="K0UBC0"/>
<organism evidence="2 3">
    <name type="scientific">Mycolicibacterium vaccae ATCC 25954</name>
    <dbReference type="NCBI Taxonomy" id="1194972"/>
    <lineage>
        <taxon>Bacteria</taxon>
        <taxon>Bacillati</taxon>
        <taxon>Actinomycetota</taxon>
        <taxon>Actinomycetes</taxon>
        <taxon>Mycobacteriales</taxon>
        <taxon>Mycobacteriaceae</taxon>
        <taxon>Mycolicibacterium</taxon>
    </lineage>
</organism>
<dbReference type="HOGENOM" id="CLU_076336_0_0_11"/>
<name>K0UBC0_MYCVA</name>
<feature type="domain" description="Nuclear transport factor 2" evidence="1">
    <location>
        <begin position="11"/>
        <end position="87"/>
    </location>
</feature>
<dbReference type="InterPro" id="IPR002075">
    <property type="entry name" value="NTF2_dom"/>
</dbReference>
<keyword evidence="3" id="KW-1185">Reference proteome</keyword>
<dbReference type="SUPFAM" id="SSF54427">
    <property type="entry name" value="NTF2-like"/>
    <property type="match status" value="1"/>
</dbReference>
<dbReference type="eggNOG" id="COG4319">
    <property type="taxonomic scope" value="Bacteria"/>
</dbReference>
<dbReference type="RefSeq" id="WP_003932217.1">
    <property type="nucleotide sequence ID" value="NZ_JH814696.1"/>
</dbReference>
<evidence type="ECO:0000313" key="2">
    <source>
        <dbReference type="EMBL" id="EJZ04627.1"/>
    </source>
</evidence>
<dbReference type="InterPro" id="IPR032710">
    <property type="entry name" value="NTF2-like_dom_sf"/>
</dbReference>
<dbReference type="Pfam" id="PF02136">
    <property type="entry name" value="NTF2"/>
    <property type="match status" value="1"/>
</dbReference>
<sequence length="268" mass="28692">MPFTRADVLSAAQQSLAAAGTHDRAGWIGLFTADGRVEDPVGSAPHRGHVALGRFYDTFIGPREITFRADTDLVVDTTVIRDVELEIEMAAGVTMQVPTYIRYDLRAEGDGLRIASLAAYWELPAMVAQFARRGLAAVPAGMALGRSMLTNQGVTGALGFLGGFRGLGSGGRRMFTRFLDDACDGDEVGMRRLVSDNPVTIGDNEPVSSSDLVRHLSGGTWSKLVTAGHSVAARVDRDGRRSVLIGEIGGSGRDEVTLDRIRLFGELE</sequence>
<comment type="caution">
    <text evidence="2">The sequence shown here is derived from an EMBL/GenBank/DDBJ whole genome shotgun (WGS) entry which is preliminary data.</text>
</comment>
<proteinExistence type="predicted"/>
<gene>
    <name evidence="2" type="ORF">MVAC_28094</name>
</gene>
<dbReference type="Proteomes" id="UP000006072">
    <property type="component" value="Unassembled WGS sequence"/>
</dbReference>